<dbReference type="STRING" id="1125847.NT26_1367"/>
<evidence type="ECO:0000313" key="2">
    <source>
        <dbReference type="Proteomes" id="UP000010792"/>
    </source>
</evidence>
<dbReference type="RefSeq" id="WP_052637988.1">
    <property type="nucleotide sequence ID" value="NZ_FO082820.1"/>
</dbReference>
<name>L0NE59_9HYPH</name>
<dbReference type="Proteomes" id="UP000010792">
    <property type="component" value="Chromosome"/>
</dbReference>
<sequence length="112" mass="12574">MRQDFKKGDIVSVQAELKYGSDSMGNVTLSFHGYQTVTIDQGQVSMVRPFWVKDDKAVYEGPADSPEHYPKIEVTVLATSEDLVWIKTPAGKTNVVFAIDLQRIEEKHGTEE</sequence>
<keyword evidence="2" id="KW-1185">Reference proteome</keyword>
<dbReference type="KEGG" id="rht:NT26_1367"/>
<evidence type="ECO:0000313" key="1">
    <source>
        <dbReference type="EMBL" id="CCF19091.1"/>
    </source>
</evidence>
<protein>
    <submittedName>
        <fullName evidence="1">Uncharacterized protein</fullName>
    </submittedName>
</protein>
<gene>
    <name evidence="1" type="ORF">NT26_1367</name>
</gene>
<proteinExistence type="predicted"/>
<accession>L0NE59</accession>
<reference evidence="1 2" key="1">
    <citation type="journal article" date="2013" name="Genome Biol. Evol.">
        <title>Life in an arsenic-containing gold mine: genome and physiology of the autotrophic arsenite-oxidizing bacterium rhizobium sp. NT-26.</title>
        <authorList>
            <person name="Andres J."/>
            <person name="Arsene-Ploetze F."/>
            <person name="Barbe V."/>
            <person name="Brochier-Armanet C."/>
            <person name="Cleiss-Arnold J."/>
            <person name="Coppee J.Y."/>
            <person name="Dillies M.A."/>
            <person name="Geist"/>
            <person name="L"/>
            <person name="Joublin A."/>
            <person name="Koechler S."/>
            <person name="Lassalle F."/>
            <person name="Marchal M."/>
            <person name="Medigue C."/>
            <person name="Muller D."/>
            <person name="Nesme X."/>
            <person name="Plewniak F."/>
            <person name="Proux C."/>
            <person name="Ramirez-Bahena M.H."/>
            <person name="Schenowitz C."/>
            <person name="Sismeiro O."/>
            <person name="Vallenet D."/>
            <person name="Santini J.M."/>
            <person name="Bertin P.N."/>
        </authorList>
    </citation>
    <scope>NUCLEOTIDE SEQUENCE [LARGE SCALE GENOMIC DNA]</scope>
    <source>
        <strain evidence="1 2">NT-26</strain>
    </source>
</reference>
<organism evidence="1 2">
    <name type="scientific">Pseudorhizobium banfieldiae</name>
    <dbReference type="NCBI Taxonomy" id="1125847"/>
    <lineage>
        <taxon>Bacteria</taxon>
        <taxon>Pseudomonadati</taxon>
        <taxon>Pseudomonadota</taxon>
        <taxon>Alphaproteobacteria</taxon>
        <taxon>Hyphomicrobiales</taxon>
        <taxon>Rhizobiaceae</taxon>
        <taxon>Rhizobium/Agrobacterium group</taxon>
        <taxon>Pseudorhizobium</taxon>
    </lineage>
</organism>
<dbReference type="EMBL" id="FO082820">
    <property type="protein sequence ID" value="CCF19091.1"/>
    <property type="molecule type" value="Genomic_DNA"/>
</dbReference>
<dbReference type="AlphaFoldDB" id="L0NE59"/>